<dbReference type="Proteomes" id="UP000007800">
    <property type="component" value="Unassembled WGS sequence"/>
</dbReference>
<evidence type="ECO:0000256" key="3">
    <source>
        <dbReference type="ARBA" id="ARBA00022837"/>
    </source>
</evidence>
<evidence type="ECO:0000256" key="8">
    <source>
        <dbReference type="SAM" id="Phobius"/>
    </source>
</evidence>
<feature type="region of interest" description="Disordered" evidence="7">
    <location>
        <begin position="322"/>
        <end position="344"/>
    </location>
</feature>
<gene>
    <name evidence="10" type="ORF">Pmar_PMAR026893</name>
</gene>
<dbReference type="GO" id="GO:0005216">
    <property type="term" value="F:monoatomic ion channel activity"/>
    <property type="evidence" value="ECO:0007669"/>
    <property type="project" value="InterPro"/>
</dbReference>
<accession>C5LUR7</accession>
<keyword evidence="4 8" id="KW-1133">Transmembrane helix</keyword>
<dbReference type="AlphaFoldDB" id="C5LUR7"/>
<dbReference type="Pfam" id="PF00520">
    <property type="entry name" value="Ion_trans"/>
    <property type="match status" value="1"/>
</dbReference>
<proteinExistence type="predicted"/>
<keyword evidence="2 8" id="KW-0812">Transmembrane</keyword>
<dbReference type="Gene3D" id="1.10.238.10">
    <property type="entry name" value="EF-hand"/>
    <property type="match status" value="1"/>
</dbReference>
<evidence type="ECO:0000256" key="7">
    <source>
        <dbReference type="SAM" id="MobiDB-lite"/>
    </source>
</evidence>
<dbReference type="SUPFAM" id="SSF47473">
    <property type="entry name" value="EF-hand"/>
    <property type="match status" value="1"/>
</dbReference>
<evidence type="ECO:0000256" key="5">
    <source>
        <dbReference type="ARBA" id="ARBA00023136"/>
    </source>
</evidence>
<keyword evidence="6" id="KW-0175">Coiled coil</keyword>
<dbReference type="Gene3D" id="1.10.287.70">
    <property type="match status" value="1"/>
</dbReference>
<feature type="transmembrane region" description="Helical" evidence="8">
    <location>
        <begin position="43"/>
        <end position="71"/>
    </location>
</feature>
<feature type="domain" description="EF-hand" evidence="9">
    <location>
        <begin position="95"/>
        <end position="130"/>
    </location>
</feature>
<protein>
    <recommendedName>
        <fullName evidence="9">EF-hand domain-containing protein</fullName>
    </recommendedName>
</protein>
<keyword evidence="3" id="KW-0106">Calcium</keyword>
<feature type="domain" description="EF-hand" evidence="9">
    <location>
        <begin position="138"/>
        <end position="173"/>
    </location>
</feature>
<organism evidence="11">
    <name type="scientific">Perkinsus marinus (strain ATCC 50983 / TXsc)</name>
    <dbReference type="NCBI Taxonomy" id="423536"/>
    <lineage>
        <taxon>Eukaryota</taxon>
        <taxon>Sar</taxon>
        <taxon>Alveolata</taxon>
        <taxon>Perkinsozoa</taxon>
        <taxon>Perkinsea</taxon>
        <taxon>Perkinsida</taxon>
        <taxon>Perkinsidae</taxon>
        <taxon>Perkinsus</taxon>
    </lineage>
</organism>
<dbReference type="Pfam" id="PF13499">
    <property type="entry name" value="EF-hand_7"/>
    <property type="match status" value="1"/>
</dbReference>
<dbReference type="PROSITE" id="PS50222">
    <property type="entry name" value="EF_HAND_2"/>
    <property type="match status" value="2"/>
</dbReference>
<evidence type="ECO:0000313" key="11">
    <source>
        <dbReference type="Proteomes" id="UP000007800"/>
    </source>
</evidence>
<evidence type="ECO:0000256" key="6">
    <source>
        <dbReference type="SAM" id="Coils"/>
    </source>
</evidence>
<evidence type="ECO:0000313" key="10">
    <source>
        <dbReference type="EMBL" id="EEQ99525.1"/>
    </source>
</evidence>
<dbReference type="InParanoid" id="C5LUR7"/>
<reference evidence="10 11" key="1">
    <citation type="submission" date="2008-07" db="EMBL/GenBank/DDBJ databases">
        <authorList>
            <person name="El-Sayed N."/>
            <person name="Caler E."/>
            <person name="Inman J."/>
            <person name="Amedeo P."/>
            <person name="Hass B."/>
            <person name="Wortman J."/>
        </authorList>
    </citation>
    <scope>NUCLEOTIDE SEQUENCE [LARGE SCALE GENOMIC DNA]</scope>
    <source>
        <strain evidence="11">ATCC 50983 / TXsc</strain>
    </source>
</reference>
<evidence type="ECO:0000259" key="9">
    <source>
        <dbReference type="PROSITE" id="PS50222"/>
    </source>
</evidence>
<dbReference type="InterPro" id="IPR002048">
    <property type="entry name" value="EF_hand_dom"/>
</dbReference>
<dbReference type="RefSeq" id="XP_002766808.1">
    <property type="nucleotide sequence ID" value="XM_002766762.1"/>
</dbReference>
<sequence>MFVILIGTYGQPPFQSVPQSMLTMFQLVTLENWPEVFYATNHYMSAIALMIIPFVFFMNFIIVSLMTGVILENVLEVSRTDYEEKDRRAEEYRRMAFSHLHEVFKEADKEGRGWISEEEFVRVLRIPEVAQKLKFADVSLRDAADLFSLIDINRSRKVTYTEFVEGCLRIAGQAKGKDLLRVQYTLDKKFERVRWELLRQEENILDRLKCNRRQIDAKLDMLLAAVLCDKKDDDVAKLIRTSLLSTLGENRRASSGKGKPVEEEEVVVKDWLTAVSVVPRCTPEGILSALSEDDGDDSRLVGVREQIGRMIGRNVLVEETRENEASVEGSVEGSVGGGDDDDDDKVADMRDYWRNNDDLLFAFLNSDMGQQWNCGDVSVNIADSSNPNFIATPENLVNFMVNFRRKTNNQGILWLTYGDVVSKEGALMVMFVQTFKNFLINYVDANTMAEIAPIGLSFDVEHVAQNYVKEALQDAQQMKTDLQTHLGYLPNSIYVQYTIEGAPDTLGTQYVMQYADSALMMLYRNEIVDTTGNDPDDLLGRLRWMLHDQCLGSCKLGANCHKISMCAFDSVTYPNPSGGIEYAWNTLNQLNSLIVPDGVNCEPRAVRWAI</sequence>
<evidence type="ECO:0000256" key="4">
    <source>
        <dbReference type="ARBA" id="ARBA00022989"/>
    </source>
</evidence>
<dbReference type="InterPro" id="IPR011992">
    <property type="entry name" value="EF-hand-dom_pair"/>
</dbReference>
<keyword evidence="11" id="KW-1185">Reference proteome</keyword>
<name>C5LUR7_PERM5</name>
<dbReference type="GO" id="GO:0016020">
    <property type="term" value="C:membrane"/>
    <property type="evidence" value="ECO:0007669"/>
    <property type="project" value="UniProtKB-SubCell"/>
</dbReference>
<dbReference type="EMBL" id="GG685628">
    <property type="protein sequence ID" value="EEQ99525.1"/>
    <property type="molecule type" value="Genomic_DNA"/>
</dbReference>
<dbReference type="SMART" id="SM00054">
    <property type="entry name" value="EFh"/>
    <property type="match status" value="2"/>
</dbReference>
<feature type="coiled-coil region" evidence="6">
    <location>
        <begin position="198"/>
        <end position="225"/>
    </location>
</feature>
<keyword evidence="5 8" id="KW-0472">Membrane</keyword>
<dbReference type="PROSITE" id="PS00018">
    <property type="entry name" value="EF_HAND_1"/>
    <property type="match status" value="1"/>
</dbReference>
<comment type="subcellular location">
    <subcellularLocation>
        <location evidence="1">Membrane</location>
        <topology evidence="1">Multi-pass membrane protein</topology>
    </subcellularLocation>
</comment>
<dbReference type="InterPro" id="IPR018247">
    <property type="entry name" value="EF_Hand_1_Ca_BS"/>
</dbReference>
<dbReference type="GeneID" id="9051128"/>
<evidence type="ECO:0000256" key="1">
    <source>
        <dbReference type="ARBA" id="ARBA00004141"/>
    </source>
</evidence>
<dbReference type="OrthoDB" id="191686at2759"/>
<dbReference type="InterPro" id="IPR005821">
    <property type="entry name" value="Ion_trans_dom"/>
</dbReference>
<dbReference type="GO" id="GO:0005509">
    <property type="term" value="F:calcium ion binding"/>
    <property type="evidence" value="ECO:0007669"/>
    <property type="project" value="InterPro"/>
</dbReference>
<evidence type="ECO:0000256" key="2">
    <source>
        <dbReference type="ARBA" id="ARBA00022692"/>
    </source>
</evidence>